<keyword evidence="5" id="KW-1185">Reference proteome</keyword>
<feature type="region of interest" description="Disordered" evidence="2">
    <location>
        <begin position="141"/>
        <end position="173"/>
    </location>
</feature>
<dbReference type="Proteomes" id="UP000054350">
    <property type="component" value="Unassembled WGS sequence"/>
</dbReference>
<protein>
    <recommendedName>
        <fullName evidence="1">ATP-dependent DNA helicase</fullName>
        <ecNumber evidence="1">5.6.2.3</ecNumber>
    </recommendedName>
</protein>
<evidence type="ECO:0000256" key="1">
    <source>
        <dbReference type="RuleBase" id="RU363044"/>
    </source>
</evidence>
<keyword evidence="1" id="KW-0233">DNA recombination</keyword>
<accession>A0A0L0TAD5</accession>
<dbReference type="OrthoDB" id="5599845at2759"/>
<evidence type="ECO:0000313" key="4">
    <source>
        <dbReference type="EMBL" id="KNE71681.1"/>
    </source>
</evidence>
<comment type="similarity">
    <text evidence="1">Belongs to the helicase family.</text>
</comment>
<dbReference type="GO" id="GO:0006281">
    <property type="term" value="P:DNA repair"/>
    <property type="evidence" value="ECO:0007669"/>
    <property type="project" value="UniProtKB-KW"/>
</dbReference>
<dbReference type="EMBL" id="GG745373">
    <property type="protein sequence ID" value="KNE71681.1"/>
    <property type="molecule type" value="Genomic_DNA"/>
</dbReference>
<dbReference type="SUPFAM" id="SSF52540">
    <property type="entry name" value="P-loop containing nucleoside triphosphate hydrolases"/>
    <property type="match status" value="1"/>
</dbReference>
<proteinExistence type="inferred from homology"/>
<dbReference type="Gene3D" id="3.40.50.300">
    <property type="entry name" value="P-loop containing nucleotide triphosphate hydrolases"/>
    <property type="match status" value="1"/>
</dbReference>
<dbReference type="GO" id="GO:0043139">
    <property type="term" value="F:5'-3' DNA helicase activity"/>
    <property type="evidence" value="ECO:0007669"/>
    <property type="project" value="UniProtKB-EC"/>
</dbReference>
<dbReference type="Pfam" id="PF05970">
    <property type="entry name" value="PIF1"/>
    <property type="match status" value="1"/>
</dbReference>
<feature type="domain" description="DNA helicase Pif1-like DEAD-box helicase" evidence="3">
    <location>
        <begin position="78"/>
        <end position="140"/>
    </location>
</feature>
<reference evidence="5" key="2">
    <citation type="submission" date="2009-11" db="EMBL/GenBank/DDBJ databases">
        <title>The Genome Sequence of Allomyces macrogynus strain ATCC 38327.</title>
        <authorList>
            <consortium name="The Broad Institute Genome Sequencing Platform"/>
            <person name="Russ C."/>
            <person name="Cuomo C."/>
            <person name="Shea T."/>
            <person name="Young S.K."/>
            <person name="Zeng Q."/>
            <person name="Koehrsen M."/>
            <person name="Haas B."/>
            <person name="Borodovsky M."/>
            <person name="Guigo R."/>
            <person name="Alvarado L."/>
            <person name="Berlin A."/>
            <person name="Borenstein D."/>
            <person name="Chen Z."/>
            <person name="Engels R."/>
            <person name="Freedman E."/>
            <person name="Gellesch M."/>
            <person name="Goldberg J."/>
            <person name="Griggs A."/>
            <person name="Gujja S."/>
            <person name="Heiman D."/>
            <person name="Hepburn T."/>
            <person name="Howarth C."/>
            <person name="Jen D."/>
            <person name="Larson L."/>
            <person name="Lewis B."/>
            <person name="Mehta T."/>
            <person name="Park D."/>
            <person name="Pearson M."/>
            <person name="Roberts A."/>
            <person name="Saif S."/>
            <person name="Shenoy N."/>
            <person name="Sisk P."/>
            <person name="Stolte C."/>
            <person name="Sykes S."/>
            <person name="Walk T."/>
            <person name="White J."/>
            <person name="Yandava C."/>
            <person name="Burger G."/>
            <person name="Gray M.W."/>
            <person name="Holland P.W.H."/>
            <person name="King N."/>
            <person name="Lang F.B.F."/>
            <person name="Roger A.J."/>
            <person name="Ruiz-Trillo I."/>
            <person name="Lander E."/>
            <person name="Nusbaum C."/>
        </authorList>
    </citation>
    <scope>NUCLEOTIDE SEQUENCE [LARGE SCALE GENOMIC DNA]</scope>
    <source>
        <strain evidence="5">ATCC 38327</strain>
    </source>
</reference>
<dbReference type="PANTHER" id="PTHR47642">
    <property type="entry name" value="ATP-DEPENDENT DNA HELICASE"/>
    <property type="match status" value="1"/>
</dbReference>
<reference evidence="4 5" key="1">
    <citation type="submission" date="2009-11" db="EMBL/GenBank/DDBJ databases">
        <title>Annotation of Allomyces macrogynus ATCC 38327.</title>
        <authorList>
            <consortium name="The Broad Institute Genome Sequencing Platform"/>
            <person name="Russ C."/>
            <person name="Cuomo C."/>
            <person name="Burger G."/>
            <person name="Gray M.W."/>
            <person name="Holland P.W.H."/>
            <person name="King N."/>
            <person name="Lang F.B.F."/>
            <person name="Roger A.J."/>
            <person name="Ruiz-Trillo I."/>
            <person name="Young S.K."/>
            <person name="Zeng Q."/>
            <person name="Gargeya S."/>
            <person name="Fitzgerald M."/>
            <person name="Haas B."/>
            <person name="Abouelleil A."/>
            <person name="Alvarado L."/>
            <person name="Arachchi H.M."/>
            <person name="Berlin A."/>
            <person name="Chapman S.B."/>
            <person name="Gearin G."/>
            <person name="Goldberg J."/>
            <person name="Griggs A."/>
            <person name="Gujja S."/>
            <person name="Hansen M."/>
            <person name="Heiman D."/>
            <person name="Howarth C."/>
            <person name="Larimer J."/>
            <person name="Lui A."/>
            <person name="MacDonald P.J.P."/>
            <person name="McCowen C."/>
            <person name="Montmayeur A."/>
            <person name="Murphy C."/>
            <person name="Neiman D."/>
            <person name="Pearson M."/>
            <person name="Priest M."/>
            <person name="Roberts A."/>
            <person name="Saif S."/>
            <person name="Shea T."/>
            <person name="Sisk P."/>
            <person name="Stolte C."/>
            <person name="Sykes S."/>
            <person name="Wortman J."/>
            <person name="Nusbaum C."/>
            <person name="Birren B."/>
        </authorList>
    </citation>
    <scope>NUCLEOTIDE SEQUENCE [LARGE SCALE GENOMIC DNA]</scope>
    <source>
        <strain evidence="4 5">ATCC 38327</strain>
    </source>
</reference>
<dbReference type="AlphaFoldDB" id="A0A0L0TAD5"/>
<dbReference type="InterPro" id="IPR051055">
    <property type="entry name" value="PIF1_helicase"/>
</dbReference>
<gene>
    <name evidence="4" type="ORF">AMAG_20466</name>
</gene>
<evidence type="ECO:0000259" key="3">
    <source>
        <dbReference type="Pfam" id="PF05970"/>
    </source>
</evidence>
<dbReference type="PANTHER" id="PTHR47642:SF5">
    <property type="entry name" value="ATP-DEPENDENT DNA HELICASE"/>
    <property type="match status" value="1"/>
</dbReference>
<dbReference type="InterPro" id="IPR027417">
    <property type="entry name" value="P-loop_NTPase"/>
</dbReference>
<feature type="compositionally biased region" description="Polar residues" evidence="2">
    <location>
        <begin position="147"/>
        <end position="156"/>
    </location>
</feature>
<dbReference type="eggNOG" id="KOG0987">
    <property type="taxonomic scope" value="Eukaryota"/>
</dbReference>
<keyword evidence="1" id="KW-0234">DNA repair</keyword>
<name>A0A0L0TAD5_ALLM3</name>
<organism evidence="4 5">
    <name type="scientific">Allomyces macrogynus (strain ATCC 38327)</name>
    <name type="common">Allomyces javanicus var. macrogynus</name>
    <dbReference type="NCBI Taxonomy" id="578462"/>
    <lineage>
        <taxon>Eukaryota</taxon>
        <taxon>Fungi</taxon>
        <taxon>Fungi incertae sedis</taxon>
        <taxon>Blastocladiomycota</taxon>
        <taxon>Blastocladiomycetes</taxon>
        <taxon>Blastocladiales</taxon>
        <taxon>Blastocladiaceae</taxon>
        <taxon>Allomyces</taxon>
    </lineage>
</organism>
<keyword evidence="1" id="KW-0347">Helicase</keyword>
<keyword evidence="1" id="KW-0067">ATP-binding</keyword>
<dbReference type="VEuPathDB" id="FungiDB:AMAG_20466"/>
<comment type="cofactor">
    <cofactor evidence="1">
        <name>Mg(2+)</name>
        <dbReference type="ChEBI" id="CHEBI:18420"/>
    </cofactor>
</comment>
<dbReference type="GO" id="GO:0016887">
    <property type="term" value="F:ATP hydrolysis activity"/>
    <property type="evidence" value="ECO:0007669"/>
    <property type="project" value="RHEA"/>
</dbReference>
<keyword evidence="1" id="KW-0227">DNA damage</keyword>
<dbReference type="GO" id="GO:0000723">
    <property type="term" value="P:telomere maintenance"/>
    <property type="evidence" value="ECO:0007669"/>
    <property type="project" value="InterPro"/>
</dbReference>
<dbReference type="InterPro" id="IPR010285">
    <property type="entry name" value="DNA_helicase_pif1-like_DEAD"/>
</dbReference>
<sequence>MATTGIAAVSIDGQMVHRWAGFGAHVEPKNTPKVPVRNVDLELTQTLNELADEVDLAEPSATAKSLADDDKSALSPAAADSMRDDDVLIVDELSMMSASFLEKLNRIVQGNRDSKRFFGRMQVIFVGEFFQLPPVIKRRSTCRAASGGNSRRATSTHSKRHPLRRASSASSIS</sequence>
<dbReference type="EC" id="5.6.2.3" evidence="1"/>
<dbReference type="GO" id="GO:0005524">
    <property type="term" value="F:ATP binding"/>
    <property type="evidence" value="ECO:0007669"/>
    <property type="project" value="UniProtKB-KW"/>
</dbReference>
<keyword evidence="1" id="KW-0547">Nucleotide-binding</keyword>
<dbReference type="STRING" id="578462.A0A0L0TAD5"/>
<keyword evidence="1" id="KW-0378">Hydrolase</keyword>
<evidence type="ECO:0000256" key="2">
    <source>
        <dbReference type="SAM" id="MobiDB-lite"/>
    </source>
</evidence>
<dbReference type="GO" id="GO:0006310">
    <property type="term" value="P:DNA recombination"/>
    <property type="evidence" value="ECO:0007669"/>
    <property type="project" value="UniProtKB-KW"/>
</dbReference>
<evidence type="ECO:0000313" key="5">
    <source>
        <dbReference type="Proteomes" id="UP000054350"/>
    </source>
</evidence>
<comment type="catalytic activity">
    <reaction evidence="1">
        <text>ATP + H2O = ADP + phosphate + H(+)</text>
        <dbReference type="Rhea" id="RHEA:13065"/>
        <dbReference type="ChEBI" id="CHEBI:15377"/>
        <dbReference type="ChEBI" id="CHEBI:15378"/>
        <dbReference type="ChEBI" id="CHEBI:30616"/>
        <dbReference type="ChEBI" id="CHEBI:43474"/>
        <dbReference type="ChEBI" id="CHEBI:456216"/>
        <dbReference type="EC" id="5.6.2.3"/>
    </reaction>
</comment>